<evidence type="ECO:0000259" key="9">
    <source>
        <dbReference type="Pfam" id="PF01591"/>
    </source>
</evidence>
<protein>
    <recommendedName>
        <fullName evidence="9">6-phosphofructo-2-kinase domain-containing protein</fullName>
    </recommendedName>
</protein>
<dbReference type="PRINTS" id="PR00991">
    <property type="entry name" value="6PFRUCTKNASE"/>
</dbReference>
<dbReference type="InterPro" id="IPR003094">
    <property type="entry name" value="6Pfruct_kin"/>
</dbReference>
<keyword evidence="2" id="KW-0547">Nucleotide-binding</keyword>
<feature type="binding site" evidence="7">
    <location>
        <begin position="245"/>
        <end position="252"/>
    </location>
    <ligand>
        <name>substrate</name>
    </ligand>
</feature>
<dbReference type="STRING" id="1097556.R4XFH7"/>
<dbReference type="eggNOG" id="KOG0234">
    <property type="taxonomic scope" value="Eukaryota"/>
</dbReference>
<evidence type="ECO:0000256" key="6">
    <source>
        <dbReference type="ARBA" id="ARBA00053562"/>
    </source>
</evidence>
<reference evidence="10 11" key="1">
    <citation type="journal article" date="2013" name="MBio">
        <title>Genome sequencing of the plant pathogen Taphrina deformans, the causal agent of peach leaf curl.</title>
        <authorList>
            <person name="Cisse O.H."/>
            <person name="Almeida J.M.G.C.F."/>
            <person name="Fonseca A."/>
            <person name="Kumar A.A."/>
            <person name="Salojaervi J."/>
            <person name="Overmyer K."/>
            <person name="Hauser P.M."/>
            <person name="Pagni M."/>
        </authorList>
    </citation>
    <scope>NUCLEOTIDE SEQUENCE [LARGE SCALE GENOMIC DNA]</scope>
    <source>
        <strain evidence="11">PYCC 5710 / ATCC 11124 / CBS 356.35 / IMI 108563 / JCM 9778 / NBRC 8474</strain>
    </source>
</reference>
<evidence type="ECO:0000256" key="5">
    <source>
        <dbReference type="ARBA" id="ARBA00052669"/>
    </source>
</evidence>
<dbReference type="PIRSF" id="PIRSF000709">
    <property type="entry name" value="6PFK_2-Ptase"/>
    <property type="match status" value="1"/>
</dbReference>
<comment type="function">
    <text evidence="6">Synthesis of fructose 2,6-bisphosphate.</text>
</comment>
<comment type="caution">
    <text evidence="10">The sequence shown here is derived from an EMBL/GenBank/DDBJ whole genome shotgun (WGS) entry which is preliminary data.</text>
</comment>
<dbReference type="GO" id="GO:0005524">
    <property type="term" value="F:ATP binding"/>
    <property type="evidence" value="ECO:0007669"/>
    <property type="project" value="UniProtKB-KW"/>
</dbReference>
<dbReference type="GO" id="GO:0005829">
    <property type="term" value="C:cytosol"/>
    <property type="evidence" value="ECO:0007669"/>
    <property type="project" value="TreeGrafter"/>
</dbReference>
<feature type="domain" description="6-phosphofructo-2-kinase" evidence="9">
    <location>
        <begin position="21"/>
        <end position="238"/>
    </location>
</feature>
<feature type="region of interest" description="Disordered" evidence="8">
    <location>
        <begin position="420"/>
        <end position="442"/>
    </location>
</feature>
<dbReference type="PROSITE" id="PS00175">
    <property type="entry name" value="PG_MUTASE"/>
    <property type="match status" value="1"/>
</dbReference>
<dbReference type="Proteomes" id="UP000013776">
    <property type="component" value="Unassembled WGS sequence"/>
</dbReference>
<dbReference type="InterPro" id="IPR013078">
    <property type="entry name" value="His_Pase_superF_clade-1"/>
</dbReference>
<evidence type="ECO:0000313" key="11">
    <source>
        <dbReference type="Proteomes" id="UP000013776"/>
    </source>
</evidence>
<gene>
    <name evidence="10" type="ORF">TAPDE_005132</name>
</gene>
<evidence type="ECO:0000256" key="3">
    <source>
        <dbReference type="ARBA" id="ARBA00022801"/>
    </source>
</evidence>
<dbReference type="VEuPathDB" id="FungiDB:TAPDE_005132"/>
<dbReference type="GO" id="GO:0004331">
    <property type="term" value="F:fructose-2,6-bisphosphate 2-phosphatase activity"/>
    <property type="evidence" value="ECO:0007669"/>
    <property type="project" value="TreeGrafter"/>
</dbReference>
<evidence type="ECO:0000313" key="10">
    <source>
        <dbReference type="EMBL" id="CCG84631.1"/>
    </source>
</evidence>
<dbReference type="InterPro" id="IPR013079">
    <property type="entry name" value="6Phosfructo_kin"/>
</dbReference>
<dbReference type="Pfam" id="PF00300">
    <property type="entry name" value="His_Phos_1"/>
    <property type="match status" value="1"/>
</dbReference>
<evidence type="ECO:0000256" key="2">
    <source>
        <dbReference type="ARBA" id="ARBA00022741"/>
    </source>
</evidence>
<evidence type="ECO:0000256" key="7">
    <source>
        <dbReference type="PIRSR" id="PIRSR613078-2"/>
    </source>
</evidence>
<evidence type="ECO:0000256" key="8">
    <source>
        <dbReference type="SAM" id="MobiDB-lite"/>
    </source>
</evidence>
<dbReference type="OrthoDB" id="267323at2759"/>
<comment type="catalytic activity">
    <reaction evidence="5">
        <text>beta-D-fructose 6-phosphate + ATP = beta-D-fructose 2,6-bisphosphate + ADP + H(+)</text>
        <dbReference type="Rhea" id="RHEA:15653"/>
        <dbReference type="ChEBI" id="CHEBI:15378"/>
        <dbReference type="ChEBI" id="CHEBI:30616"/>
        <dbReference type="ChEBI" id="CHEBI:57634"/>
        <dbReference type="ChEBI" id="CHEBI:58579"/>
        <dbReference type="ChEBI" id="CHEBI:456216"/>
        <dbReference type="EC" id="2.7.1.105"/>
    </reaction>
</comment>
<dbReference type="InterPro" id="IPR027417">
    <property type="entry name" value="P-loop_NTPase"/>
</dbReference>
<dbReference type="InterPro" id="IPR001345">
    <property type="entry name" value="PG/BPGM_mutase_AS"/>
</dbReference>
<dbReference type="Pfam" id="PF01591">
    <property type="entry name" value="6PF2K"/>
    <property type="match status" value="1"/>
</dbReference>
<name>R4XFH7_TAPDE</name>
<dbReference type="GO" id="GO:0006003">
    <property type="term" value="P:fructose 2,6-bisphosphate metabolic process"/>
    <property type="evidence" value="ECO:0007669"/>
    <property type="project" value="InterPro"/>
</dbReference>
<dbReference type="PANTHER" id="PTHR10606:SF44">
    <property type="entry name" value="6-PHOSPHOFRUCTO 2-KINASE_FRUCTOSE 2,6-BISPHOSPHATASE LONG FORM"/>
    <property type="match status" value="1"/>
</dbReference>
<feature type="compositionally biased region" description="Basic residues" evidence="8">
    <location>
        <begin position="433"/>
        <end position="442"/>
    </location>
</feature>
<dbReference type="SUPFAM" id="SSF52540">
    <property type="entry name" value="P-loop containing nucleoside triphosphate hydrolases"/>
    <property type="match status" value="1"/>
</dbReference>
<dbReference type="AlphaFoldDB" id="R4XFH7"/>
<dbReference type="EMBL" id="CAHR02000278">
    <property type="protein sequence ID" value="CCG84631.1"/>
    <property type="molecule type" value="Genomic_DNA"/>
</dbReference>
<proteinExistence type="inferred from homology"/>
<dbReference type="PANTHER" id="PTHR10606">
    <property type="entry name" value="6-PHOSPHOFRUCTO-2-KINASE/FRUCTOSE-2,6-BISPHOSPHATASE"/>
    <property type="match status" value="1"/>
</dbReference>
<dbReference type="SUPFAM" id="SSF53254">
    <property type="entry name" value="Phosphoglycerate mutase-like"/>
    <property type="match status" value="1"/>
</dbReference>
<sequence length="442" mass="50701">MADKRSEAAPASVSMANVYATSHVDLQICVVMVGLPARGKTYIAEKVRRYLQWLSIPTRSFNVGNYRRKTNQPFPSAEFFDPSNPTGEKARQEAAQAAVDDMIAWFAKGEGVVGVLDATNSTRARRRWVYDTCRKSNINCLFVESVCDDEKLIMHNIMDVKVSSPDYVGQDPEKASNDFRDRIRHYEKAYETIDGDGEEKEFSWVKMINVGGQVVVNHIDNFLESRIVYFLMNLHIKPRSIWLSRHGESQFNVLQKLGGDALLSERGNLYSEMLPDLVDKSTGGLKDLTVWTSTLKRTIATAKHLPFKKLEWKALDELDAGICDGLTYEDVERLHPEEMKRDSDKFNYRYRGGESYRDVVIRLEPIIMELERQENVLIVCHQAVLRCIYAYYHNIPQDELPYINIPLHEVIKFTPKPYHTHEERIPSGIKAVSTHRPKPKDA</sequence>
<comment type="similarity">
    <text evidence="1">In the C-terminal section; belongs to the phosphoglycerate mutase family.</text>
</comment>
<dbReference type="SMART" id="SM00855">
    <property type="entry name" value="PGAM"/>
    <property type="match status" value="1"/>
</dbReference>
<dbReference type="CDD" id="cd07067">
    <property type="entry name" value="HP_PGM_like"/>
    <property type="match status" value="1"/>
</dbReference>
<evidence type="ECO:0000256" key="4">
    <source>
        <dbReference type="ARBA" id="ARBA00022840"/>
    </source>
</evidence>
<dbReference type="FunFam" id="3.40.50.300:FF:000644">
    <property type="entry name" value="GpmB, Fructose-2,6-bisphosphatase"/>
    <property type="match status" value="1"/>
</dbReference>
<evidence type="ECO:0000256" key="1">
    <source>
        <dbReference type="ARBA" id="ARBA00008408"/>
    </source>
</evidence>
<dbReference type="GO" id="GO:0003873">
    <property type="term" value="F:6-phosphofructo-2-kinase activity"/>
    <property type="evidence" value="ECO:0007669"/>
    <property type="project" value="UniProtKB-EC"/>
</dbReference>
<keyword evidence="11" id="KW-1185">Reference proteome</keyword>
<dbReference type="FunFam" id="3.40.50.1240:FF:000005">
    <property type="entry name" value="GpmB, Fructose-2,6-bisphosphatase"/>
    <property type="match status" value="1"/>
</dbReference>
<dbReference type="GO" id="GO:0006000">
    <property type="term" value="P:fructose metabolic process"/>
    <property type="evidence" value="ECO:0007669"/>
    <property type="project" value="InterPro"/>
</dbReference>
<feature type="binding site" evidence="7">
    <location>
        <position position="297"/>
    </location>
    <ligand>
        <name>substrate</name>
    </ligand>
</feature>
<keyword evidence="3" id="KW-0378">Hydrolase</keyword>
<dbReference type="Gene3D" id="3.40.50.1240">
    <property type="entry name" value="Phosphoglycerate mutase-like"/>
    <property type="match status" value="1"/>
</dbReference>
<keyword evidence="4" id="KW-0067">ATP-binding</keyword>
<organism evidence="10 11">
    <name type="scientific">Taphrina deformans (strain PYCC 5710 / ATCC 11124 / CBS 356.35 / IMI 108563 / JCM 9778 / NBRC 8474)</name>
    <name type="common">Peach leaf curl fungus</name>
    <name type="synonym">Lalaria deformans</name>
    <dbReference type="NCBI Taxonomy" id="1097556"/>
    <lineage>
        <taxon>Eukaryota</taxon>
        <taxon>Fungi</taxon>
        <taxon>Dikarya</taxon>
        <taxon>Ascomycota</taxon>
        <taxon>Taphrinomycotina</taxon>
        <taxon>Taphrinomycetes</taxon>
        <taxon>Taphrinales</taxon>
        <taxon>Taphrinaceae</taxon>
        <taxon>Taphrina</taxon>
    </lineage>
</organism>
<accession>R4XFH7</accession>
<dbReference type="Gene3D" id="3.40.50.300">
    <property type="entry name" value="P-loop containing nucleotide triphosphate hydrolases"/>
    <property type="match status" value="1"/>
</dbReference>
<dbReference type="InterPro" id="IPR029033">
    <property type="entry name" value="His_PPase_superfam"/>
</dbReference>